<dbReference type="Gene3D" id="3.40.50.620">
    <property type="entry name" value="HUPs"/>
    <property type="match status" value="1"/>
</dbReference>
<name>A0A9P5TUX6_GYMJU</name>
<dbReference type="FunFam" id="3.90.1490.10:FF:000001">
    <property type="entry name" value="Diphthine--ammonia ligase"/>
    <property type="match status" value="1"/>
</dbReference>
<dbReference type="Pfam" id="PF01902">
    <property type="entry name" value="Diphthami_syn_2"/>
    <property type="match status" value="1"/>
</dbReference>
<organism evidence="11 12">
    <name type="scientific">Gymnopilus junonius</name>
    <name type="common">Spectacular rustgill mushroom</name>
    <name type="synonym">Gymnopilus spectabilis subsp. junonius</name>
    <dbReference type="NCBI Taxonomy" id="109634"/>
    <lineage>
        <taxon>Eukaryota</taxon>
        <taxon>Fungi</taxon>
        <taxon>Dikarya</taxon>
        <taxon>Basidiomycota</taxon>
        <taxon>Agaricomycotina</taxon>
        <taxon>Agaricomycetes</taxon>
        <taxon>Agaricomycetidae</taxon>
        <taxon>Agaricales</taxon>
        <taxon>Agaricineae</taxon>
        <taxon>Hymenogastraceae</taxon>
        <taxon>Gymnopilus</taxon>
    </lineage>
</organism>
<evidence type="ECO:0000256" key="2">
    <source>
        <dbReference type="ARBA" id="ARBA00012089"/>
    </source>
</evidence>
<evidence type="ECO:0000256" key="1">
    <source>
        <dbReference type="ARBA" id="ARBA00005156"/>
    </source>
</evidence>
<comment type="catalytic activity">
    <reaction evidence="9">
        <text>diphthine-[translation elongation factor 2] + NH4(+) + ATP = diphthamide-[translation elongation factor 2] + AMP + diphosphate + H(+)</text>
        <dbReference type="Rhea" id="RHEA:19753"/>
        <dbReference type="Rhea" id="RHEA-COMP:10172"/>
        <dbReference type="Rhea" id="RHEA-COMP:10174"/>
        <dbReference type="ChEBI" id="CHEBI:15378"/>
        <dbReference type="ChEBI" id="CHEBI:16692"/>
        <dbReference type="ChEBI" id="CHEBI:28938"/>
        <dbReference type="ChEBI" id="CHEBI:30616"/>
        <dbReference type="ChEBI" id="CHEBI:33019"/>
        <dbReference type="ChEBI" id="CHEBI:82696"/>
        <dbReference type="ChEBI" id="CHEBI:456215"/>
        <dbReference type="EC" id="6.3.1.14"/>
    </reaction>
</comment>
<evidence type="ECO:0000313" key="12">
    <source>
        <dbReference type="Proteomes" id="UP000724874"/>
    </source>
</evidence>
<dbReference type="CDD" id="cd06155">
    <property type="entry name" value="eu_AANH_C_1"/>
    <property type="match status" value="1"/>
</dbReference>
<dbReference type="InterPro" id="IPR014729">
    <property type="entry name" value="Rossmann-like_a/b/a_fold"/>
</dbReference>
<keyword evidence="5" id="KW-0547">Nucleotide-binding</keyword>
<dbReference type="Proteomes" id="UP000724874">
    <property type="component" value="Unassembled WGS sequence"/>
</dbReference>
<dbReference type="NCBIfam" id="TIGR00290">
    <property type="entry name" value="MJ0570_dom"/>
    <property type="match status" value="1"/>
</dbReference>
<gene>
    <name evidence="11" type="ORF">CPB84DRAFT_1758186</name>
</gene>
<evidence type="ECO:0000313" key="11">
    <source>
        <dbReference type="EMBL" id="KAF8914026.1"/>
    </source>
</evidence>
<keyword evidence="4" id="KW-0436">Ligase</keyword>
<dbReference type="InterPro" id="IPR035959">
    <property type="entry name" value="RutC-like_sf"/>
</dbReference>
<dbReference type="GO" id="GO:0017183">
    <property type="term" value="P:protein histidyl modification to diphthamide"/>
    <property type="evidence" value="ECO:0007669"/>
    <property type="project" value="TreeGrafter"/>
</dbReference>
<accession>A0A9P5TUX6</accession>
<sequence>MKYLALLSGGKDSCYNLVHCAQLGHELVAAASLGPEPGKEELDSYLYQTVGQDAIELVARALGVPLYRKVISGTAVEQGSEYGGRKASEAGGVAGDETEDLYQLLVTVKTHHPDVEGVSVGAILSNYQRVRVEHVCRRLHLTALCFLWQRNQEELLTEMIDAGMEAILIKVAGIGLTTSHLGKTLAQMKPTLFKLNTLYGSHICGEGGEYESLTLDCPLYNVETEIVIHSDNDFASVAFLRVKSAELVPKTSIPYPTAFIPPILEGVFIDVKSATLVGQSNPEAEEPTTINNSPTFYHPAVNLATIRRQGHWVVVSNVQATESLHDSDVTIEEEVSECFNKLTERLAEQGLGLPQCSIINIFISSMDIFSRVNTVYSTFFGTSPPARACVGVDLPDGIRVRIEAIVFGLSYWAPANIGPYSQAILAGERVFISGQIGLIPSTLALPHPQSLAMELSLASQHVSRVTSALKANSGGGWKDHTQLAIYWLTESRDLAHVKRGHFALKDQDYPTLFLVVKELPKGALVEKQVHLHTGRFQVLEEGDDEEMIRNCVPIHSHQSLAFPDGCVLYWVSSRFREDNSSCTVIFASGDLRNLTSHLQEISSNVFPAGLSGLSMRYFFRAGLDLQAEYVLKHAFGEEGSLPMTPIPCRIISNTARDDWDFALCTISS</sequence>
<protein>
    <recommendedName>
        <fullName evidence="3">Diphthine--ammonia ligase</fullName>
        <ecNumber evidence="2">6.3.1.14</ecNumber>
    </recommendedName>
    <alternativeName>
        <fullName evidence="7">Diphthamide synthase</fullName>
    </alternativeName>
    <alternativeName>
        <fullName evidence="8">Diphthamide synthetase</fullName>
    </alternativeName>
</protein>
<keyword evidence="12" id="KW-1185">Reference proteome</keyword>
<dbReference type="InterPro" id="IPR030662">
    <property type="entry name" value="DPH6/MJ0570"/>
</dbReference>
<dbReference type="InterPro" id="IPR002761">
    <property type="entry name" value="Diphthami_syn_dom"/>
</dbReference>
<evidence type="ECO:0000256" key="8">
    <source>
        <dbReference type="ARBA" id="ARBA00031552"/>
    </source>
</evidence>
<dbReference type="FunFam" id="3.40.50.620:FF:000145">
    <property type="entry name" value="ATP-binding domain containing protein"/>
    <property type="match status" value="1"/>
</dbReference>
<dbReference type="EC" id="6.3.1.14" evidence="2"/>
<evidence type="ECO:0000256" key="3">
    <source>
        <dbReference type="ARBA" id="ARBA00018426"/>
    </source>
</evidence>
<evidence type="ECO:0000256" key="7">
    <source>
        <dbReference type="ARBA" id="ARBA00029814"/>
    </source>
</evidence>
<dbReference type="SUPFAM" id="SSF55298">
    <property type="entry name" value="YjgF-like"/>
    <property type="match status" value="2"/>
</dbReference>
<dbReference type="GO" id="GO:0005524">
    <property type="term" value="F:ATP binding"/>
    <property type="evidence" value="ECO:0007669"/>
    <property type="project" value="UniProtKB-KW"/>
</dbReference>
<keyword evidence="6" id="KW-0067">ATP-binding</keyword>
<evidence type="ECO:0000256" key="9">
    <source>
        <dbReference type="ARBA" id="ARBA00048108"/>
    </source>
</evidence>
<dbReference type="GO" id="GO:0017178">
    <property type="term" value="F:diphthine-ammonia ligase activity"/>
    <property type="evidence" value="ECO:0007669"/>
    <property type="project" value="UniProtKB-EC"/>
</dbReference>
<evidence type="ECO:0000256" key="5">
    <source>
        <dbReference type="ARBA" id="ARBA00022741"/>
    </source>
</evidence>
<dbReference type="EMBL" id="JADNYJ010000001">
    <property type="protein sequence ID" value="KAF8914026.1"/>
    <property type="molecule type" value="Genomic_DNA"/>
</dbReference>
<dbReference type="PANTHER" id="PTHR12196">
    <property type="entry name" value="DOMAIN OF UNKNOWN FUNCTION 71 DUF71 -CONTAINING PROTEIN"/>
    <property type="match status" value="1"/>
</dbReference>
<dbReference type="AlphaFoldDB" id="A0A9P5TUX6"/>
<dbReference type="SUPFAM" id="SSF52402">
    <property type="entry name" value="Adenine nucleotide alpha hydrolases-like"/>
    <property type="match status" value="1"/>
</dbReference>
<reference evidence="11" key="1">
    <citation type="submission" date="2020-11" db="EMBL/GenBank/DDBJ databases">
        <authorList>
            <consortium name="DOE Joint Genome Institute"/>
            <person name="Ahrendt S."/>
            <person name="Riley R."/>
            <person name="Andreopoulos W."/>
            <person name="LaButti K."/>
            <person name="Pangilinan J."/>
            <person name="Ruiz-duenas F.J."/>
            <person name="Barrasa J.M."/>
            <person name="Sanchez-Garcia M."/>
            <person name="Camarero S."/>
            <person name="Miyauchi S."/>
            <person name="Serrano A."/>
            <person name="Linde D."/>
            <person name="Babiker R."/>
            <person name="Drula E."/>
            <person name="Ayuso-Fernandez I."/>
            <person name="Pacheco R."/>
            <person name="Padilla G."/>
            <person name="Ferreira P."/>
            <person name="Barriuso J."/>
            <person name="Kellner H."/>
            <person name="Castanera R."/>
            <person name="Alfaro M."/>
            <person name="Ramirez L."/>
            <person name="Pisabarro A.G."/>
            <person name="Kuo A."/>
            <person name="Tritt A."/>
            <person name="Lipzen A."/>
            <person name="He G."/>
            <person name="Yan M."/>
            <person name="Ng V."/>
            <person name="Cullen D."/>
            <person name="Martin F."/>
            <person name="Rosso M.-N."/>
            <person name="Henrissat B."/>
            <person name="Hibbett D."/>
            <person name="Martinez A.T."/>
            <person name="Grigoriev I.V."/>
        </authorList>
    </citation>
    <scope>NUCLEOTIDE SEQUENCE</scope>
    <source>
        <strain evidence="11">AH 44721</strain>
    </source>
</reference>
<dbReference type="Pfam" id="PF01042">
    <property type="entry name" value="Ribonuc_L-PSP"/>
    <property type="match status" value="2"/>
</dbReference>
<feature type="domain" description="Diphthamide synthase" evidence="10">
    <location>
        <begin position="1"/>
        <end position="245"/>
    </location>
</feature>
<dbReference type="InterPro" id="IPR006175">
    <property type="entry name" value="YjgF/YER057c/UK114"/>
</dbReference>
<evidence type="ECO:0000256" key="4">
    <source>
        <dbReference type="ARBA" id="ARBA00022598"/>
    </source>
</evidence>
<comment type="caution">
    <text evidence="11">The sequence shown here is derived from an EMBL/GenBank/DDBJ whole genome shotgun (WGS) entry which is preliminary data.</text>
</comment>
<dbReference type="Gene3D" id="3.30.1330.40">
    <property type="entry name" value="RutC-like"/>
    <property type="match status" value="2"/>
</dbReference>
<dbReference type="PANTHER" id="PTHR12196:SF2">
    <property type="entry name" value="DIPHTHINE--AMMONIA LIGASE"/>
    <property type="match status" value="1"/>
</dbReference>
<evidence type="ECO:0000256" key="6">
    <source>
        <dbReference type="ARBA" id="ARBA00022840"/>
    </source>
</evidence>
<evidence type="ECO:0000259" key="10">
    <source>
        <dbReference type="Pfam" id="PF01902"/>
    </source>
</evidence>
<dbReference type="Gene3D" id="3.90.1490.10">
    <property type="entry name" value="putative n-type atp pyrophosphatase, domain 2"/>
    <property type="match status" value="1"/>
</dbReference>
<dbReference type="OrthoDB" id="686384at2759"/>
<comment type="pathway">
    <text evidence="1">Protein modification; peptidyl-diphthamide biosynthesis.</text>
</comment>
<dbReference type="CDD" id="cd01994">
    <property type="entry name" value="AANH_PF0828-like"/>
    <property type="match status" value="1"/>
</dbReference>
<proteinExistence type="predicted"/>